<feature type="domain" description="Fe/B12 periplasmic-binding" evidence="1">
    <location>
        <begin position="2"/>
        <end position="289"/>
    </location>
</feature>
<dbReference type="InterPro" id="IPR051030">
    <property type="entry name" value="Vitamin_B12-ABC_binding"/>
</dbReference>
<protein>
    <submittedName>
        <fullName evidence="2">Corrinoid ABC transporter substrate-binding protein</fullName>
    </submittedName>
</protein>
<sequence length="304" mass="32856">MRIVSLLPSATEMICGLGLRDQLVGVSHECDFPASVAALPKVTRSFFPADATSAEIDQIVRQKVDSSAALYSLDTQALLDLRPDVIVTQSLCDVCAVSMDQVQAVADALPCPPTIVPLEPTSIDDVMDAVRQISAVVGCEDRAGQYVESLRNRMTAVIQRSGGTTNVPRVMLLEWIDPPFSAGHWNPELVSMAGGREMIGRSGHRSTAVPWDSVIQADPEVMVIACCGFTVKRAMQDMPILCSQPDWGSLACVRTRRVHVVDGSAYFNRPGPRLVDSLEILAHTIHPDVHPLPPGLKPAVATER</sequence>
<name>A0A517NCR5_9BACT</name>
<dbReference type="EMBL" id="CP036525">
    <property type="protein sequence ID" value="QDT04935.1"/>
    <property type="molecule type" value="Genomic_DNA"/>
</dbReference>
<organism evidence="2 3">
    <name type="scientific">Rubripirellula lacrimiformis</name>
    <dbReference type="NCBI Taxonomy" id="1930273"/>
    <lineage>
        <taxon>Bacteria</taxon>
        <taxon>Pseudomonadati</taxon>
        <taxon>Planctomycetota</taxon>
        <taxon>Planctomycetia</taxon>
        <taxon>Pirellulales</taxon>
        <taxon>Pirellulaceae</taxon>
        <taxon>Rubripirellula</taxon>
    </lineage>
</organism>
<dbReference type="KEGG" id="rlc:K227x_33330"/>
<proteinExistence type="predicted"/>
<dbReference type="InterPro" id="IPR002491">
    <property type="entry name" value="ABC_transptr_periplasmic_BD"/>
</dbReference>
<dbReference type="AlphaFoldDB" id="A0A517NCR5"/>
<dbReference type="Proteomes" id="UP000318538">
    <property type="component" value="Chromosome"/>
</dbReference>
<evidence type="ECO:0000259" key="1">
    <source>
        <dbReference type="PROSITE" id="PS50983"/>
    </source>
</evidence>
<keyword evidence="3" id="KW-1185">Reference proteome</keyword>
<dbReference type="SUPFAM" id="SSF53807">
    <property type="entry name" value="Helical backbone' metal receptor"/>
    <property type="match status" value="1"/>
</dbReference>
<evidence type="ECO:0000313" key="2">
    <source>
        <dbReference type="EMBL" id="QDT04935.1"/>
    </source>
</evidence>
<dbReference type="OrthoDB" id="9787772at2"/>
<dbReference type="Pfam" id="PF01497">
    <property type="entry name" value="Peripla_BP_2"/>
    <property type="match status" value="1"/>
</dbReference>
<accession>A0A517NCR5</accession>
<gene>
    <name evidence="2" type="ORF">K227x_33330</name>
</gene>
<dbReference type="PANTHER" id="PTHR42860">
    <property type="entry name" value="VITAMIN B12-BINDING PROTEIN"/>
    <property type="match status" value="1"/>
</dbReference>
<dbReference type="PROSITE" id="PS50983">
    <property type="entry name" value="FE_B12_PBP"/>
    <property type="match status" value="1"/>
</dbReference>
<reference evidence="2 3" key="1">
    <citation type="submission" date="2019-02" db="EMBL/GenBank/DDBJ databases">
        <title>Deep-cultivation of Planctomycetes and their phenomic and genomic characterization uncovers novel biology.</title>
        <authorList>
            <person name="Wiegand S."/>
            <person name="Jogler M."/>
            <person name="Boedeker C."/>
            <person name="Pinto D."/>
            <person name="Vollmers J."/>
            <person name="Rivas-Marin E."/>
            <person name="Kohn T."/>
            <person name="Peeters S.H."/>
            <person name="Heuer A."/>
            <person name="Rast P."/>
            <person name="Oberbeckmann S."/>
            <person name="Bunk B."/>
            <person name="Jeske O."/>
            <person name="Meyerdierks A."/>
            <person name="Storesund J.E."/>
            <person name="Kallscheuer N."/>
            <person name="Luecker S."/>
            <person name="Lage O.M."/>
            <person name="Pohl T."/>
            <person name="Merkel B.J."/>
            <person name="Hornburger P."/>
            <person name="Mueller R.-W."/>
            <person name="Bruemmer F."/>
            <person name="Labrenz M."/>
            <person name="Spormann A.M."/>
            <person name="Op den Camp H."/>
            <person name="Overmann J."/>
            <person name="Amann R."/>
            <person name="Jetten M.S.M."/>
            <person name="Mascher T."/>
            <person name="Medema M.H."/>
            <person name="Devos D.P."/>
            <person name="Kaster A.-K."/>
            <person name="Ovreas L."/>
            <person name="Rohde M."/>
            <person name="Galperin M.Y."/>
            <person name="Jogler C."/>
        </authorList>
    </citation>
    <scope>NUCLEOTIDE SEQUENCE [LARGE SCALE GENOMIC DNA]</scope>
    <source>
        <strain evidence="2 3">K22_7</strain>
    </source>
</reference>
<dbReference type="CDD" id="cd01144">
    <property type="entry name" value="BtuF"/>
    <property type="match status" value="1"/>
</dbReference>
<evidence type="ECO:0000313" key="3">
    <source>
        <dbReference type="Proteomes" id="UP000318538"/>
    </source>
</evidence>
<dbReference type="Gene3D" id="3.40.50.1980">
    <property type="entry name" value="Nitrogenase molybdenum iron protein domain"/>
    <property type="match status" value="2"/>
</dbReference>
<dbReference type="PANTHER" id="PTHR42860:SF1">
    <property type="entry name" value="VITAMIN B12-BINDING PROTEIN"/>
    <property type="match status" value="1"/>
</dbReference>
<dbReference type="RefSeq" id="WP_145170785.1">
    <property type="nucleotide sequence ID" value="NZ_CP036525.1"/>
</dbReference>